<evidence type="ECO:0000313" key="20">
    <source>
        <dbReference type="Proteomes" id="UP000048600"/>
    </source>
</evidence>
<evidence type="ECO:0000313" key="23">
    <source>
        <dbReference type="Proteomes" id="UP000050164"/>
    </source>
</evidence>
<dbReference type="EMBL" id="CNFU01001303">
    <property type="protein sequence ID" value="CKT28857.1"/>
    <property type="molecule type" value="Genomic_DNA"/>
</dbReference>
<name>A0A0T9QZ46_MYCTX</name>
<dbReference type="EMBL" id="CQQC01001306">
    <property type="protein sequence ID" value="CNV83103.1"/>
    <property type="molecule type" value="Genomic_DNA"/>
</dbReference>
<feature type="compositionally biased region" description="Polar residues" evidence="1">
    <location>
        <begin position="132"/>
        <end position="150"/>
    </location>
</feature>
<dbReference type="EMBL" id="CGCX01001742">
    <property type="protein sequence ID" value="CFS00670.1"/>
    <property type="molecule type" value="Genomic_DNA"/>
</dbReference>
<evidence type="ECO:0000313" key="14">
    <source>
        <dbReference type="Proteomes" id="UP000039021"/>
    </source>
</evidence>
<dbReference type="Proteomes" id="UP000050164">
    <property type="component" value="Unassembled WGS sequence"/>
</dbReference>
<evidence type="ECO:0000313" key="16">
    <source>
        <dbReference type="Proteomes" id="UP000044938"/>
    </source>
</evidence>
<reference evidence="10" key="2">
    <citation type="submission" date="2015-03" db="EMBL/GenBank/DDBJ databases">
        <authorList>
            <consortium name="Pathogen Informatics"/>
            <person name="Murphy D."/>
        </authorList>
    </citation>
    <scope>NUCLEOTIDE SEQUENCE</scope>
    <source>
        <strain evidence="10">N09902308</strain>
    </source>
</reference>
<dbReference type="Proteomes" id="UP000046947">
    <property type="component" value="Unassembled WGS sequence"/>
</dbReference>
<dbReference type="Proteomes" id="UP000039217">
    <property type="component" value="Unassembled WGS sequence"/>
</dbReference>
<accession>A0A0T9QZ46</accession>
<evidence type="ECO:0000313" key="10">
    <source>
        <dbReference type="EMBL" id="COX00998.1"/>
    </source>
</evidence>
<evidence type="ECO:0000313" key="19">
    <source>
        <dbReference type="Proteomes" id="UP000048289"/>
    </source>
</evidence>
<proteinExistence type="predicted"/>
<dbReference type="EMBL" id="CNGE01000784">
    <property type="protein sequence ID" value="CKT34115.1"/>
    <property type="molecule type" value="Genomic_DNA"/>
</dbReference>
<dbReference type="AlphaFoldDB" id="A0A0T9QZ46"/>
<dbReference type="Proteomes" id="UP000049023">
    <property type="component" value="Unassembled WGS sequence"/>
</dbReference>
<dbReference type="EMBL" id="CSAJ01000870">
    <property type="protein sequence ID" value="COX31361.1"/>
    <property type="molecule type" value="Genomic_DNA"/>
</dbReference>
<evidence type="ECO:0000313" key="8">
    <source>
        <dbReference type="EMBL" id="CNV83103.1"/>
    </source>
</evidence>
<protein>
    <submittedName>
        <fullName evidence="10">Uncharacterized protein</fullName>
    </submittedName>
</protein>
<sequence>MVGRPMAIPAATAANSSIIGSINGEWNAWETASWWTRRPSARSWSATAATAFCAPEITSDAGPLTAAMSTSALSSGRTSSSAACTATIAPPAGNACMSRPRAATNTAAFSNDRTPATCAADNSPIEWPMTKSGRTPQDPSNRNRATSTANSAGCANSVLFSRFSS</sequence>
<evidence type="ECO:0000313" key="22">
    <source>
        <dbReference type="Proteomes" id="UP000049023"/>
    </source>
</evidence>
<evidence type="ECO:0000313" key="5">
    <source>
        <dbReference type="EMBL" id="CKS31717.1"/>
    </source>
</evidence>
<evidence type="ECO:0000313" key="3">
    <source>
        <dbReference type="EMBL" id="CFE63662.1"/>
    </source>
</evidence>
<evidence type="ECO:0000313" key="7">
    <source>
        <dbReference type="EMBL" id="CKT34115.1"/>
    </source>
</evidence>
<evidence type="ECO:0000313" key="13">
    <source>
        <dbReference type="Proteomes" id="UP000038802"/>
    </source>
</evidence>
<evidence type="ECO:0000313" key="2">
    <source>
        <dbReference type="EMBL" id="CFE44807.1"/>
    </source>
</evidence>
<dbReference type="Proteomes" id="UP000048289">
    <property type="component" value="Unassembled WGS sequence"/>
</dbReference>
<reference evidence="13 14" key="3">
    <citation type="submission" date="2015-03" db="EMBL/GenBank/DDBJ databases">
        <authorList>
            <consortium name="Pathogen Informatics"/>
        </authorList>
    </citation>
    <scope>NUCLEOTIDE SEQUENCE [LARGE SCALE GENOMIC DNA]</scope>
    <source>
        <strain evidence="7 21">Bir 172</strain>
        <strain evidence="5 23">Bir 185</strain>
        <strain evidence="6 22">Bir 187</strain>
        <strain evidence="4 17">C09601061</strain>
        <strain evidence="8 15">D00501624</strain>
        <strain evidence="2 19">G09901357</strain>
        <strain evidence="3 18">H09601792</strain>
        <strain evidence="13">K00500041</strain>
        <strain evidence="12 16">M09401471</strain>
        <strain evidence="14">N09902308</strain>
        <strain evidence="9 20">P00601463</strain>
    </source>
</reference>
<dbReference type="EMBL" id="CNFT01000776">
    <property type="protein sequence ID" value="CKS31717.1"/>
    <property type="molecule type" value="Genomic_DNA"/>
</dbReference>
<evidence type="ECO:0000313" key="6">
    <source>
        <dbReference type="EMBL" id="CKT28857.1"/>
    </source>
</evidence>
<evidence type="ECO:0000313" key="15">
    <source>
        <dbReference type="Proteomes" id="UP000039217"/>
    </source>
</evidence>
<evidence type="ECO:0000313" key="18">
    <source>
        <dbReference type="Proteomes" id="UP000046947"/>
    </source>
</evidence>
<evidence type="ECO:0000256" key="1">
    <source>
        <dbReference type="SAM" id="MobiDB-lite"/>
    </source>
</evidence>
<dbReference type="EMBL" id="CHKL01000506">
    <property type="protein sequence ID" value="COW90507.1"/>
    <property type="molecule type" value="Genomic_DNA"/>
</dbReference>
<evidence type="ECO:0000313" key="12">
    <source>
        <dbReference type="EMBL" id="COX31361.1"/>
    </source>
</evidence>
<organism evidence="10 14">
    <name type="scientific">Mycobacterium tuberculosis</name>
    <dbReference type="NCBI Taxonomy" id="1773"/>
    <lineage>
        <taxon>Bacteria</taxon>
        <taxon>Bacillati</taxon>
        <taxon>Actinomycetota</taxon>
        <taxon>Actinomycetes</taxon>
        <taxon>Mycobacteriales</taxon>
        <taxon>Mycobacteriaceae</taxon>
        <taxon>Mycobacterium</taxon>
        <taxon>Mycobacterium tuberculosis complex</taxon>
    </lineage>
</organism>
<dbReference type="EMBL" id="CSBK01000144">
    <property type="protein sequence ID" value="COX00998.1"/>
    <property type="molecule type" value="Genomic_DNA"/>
</dbReference>
<evidence type="ECO:0000313" key="17">
    <source>
        <dbReference type="Proteomes" id="UP000046680"/>
    </source>
</evidence>
<evidence type="ECO:0000313" key="4">
    <source>
        <dbReference type="EMBL" id="CFS00670.1"/>
    </source>
</evidence>
<evidence type="ECO:0000313" key="11">
    <source>
        <dbReference type="EMBL" id="COX02387.1"/>
    </source>
</evidence>
<dbReference type="Proteomes" id="UP000039021">
    <property type="component" value="Unassembled WGS sequence"/>
</dbReference>
<dbReference type="Proteomes" id="UP000048948">
    <property type="component" value="Unassembled WGS sequence"/>
</dbReference>
<dbReference type="EMBL" id="CFOH01000625">
    <property type="protein sequence ID" value="CFE63662.1"/>
    <property type="molecule type" value="Genomic_DNA"/>
</dbReference>
<dbReference type="Proteomes" id="UP000038802">
    <property type="component" value="Unassembled WGS sequence"/>
</dbReference>
<dbReference type="Proteomes" id="UP000044938">
    <property type="component" value="Unassembled WGS sequence"/>
</dbReference>
<evidence type="ECO:0000313" key="21">
    <source>
        <dbReference type="Proteomes" id="UP000048948"/>
    </source>
</evidence>
<dbReference type="Proteomes" id="UP000048600">
    <property type="component" value="Unassembled WGS sequence"/>
</dbReference>
<dbReference type="EMBL" id="CSAE01000870">
    <property type="protein sequence ID" value="COX02387.1"/>
    <property type="molecule type" value="Genomic_DNA"/>
</dbReference>
<evidence type="ECO:0000313" key="9">
    <source>
        <dbReference type="EMBL" id="COW90507.1"/>
    </source>
</evidence>
<reference evidence="11" key="1">
    <citation type="submission" date="2015-03" db="EMBL/GenBank/DDBJ databases">
        <authorList>
            <person name="Murphy D."/>
        </authorList>
    </citation>
    <scope>NUCLEOTIDE SEQUENCE [LARGE SCALE GENOMIC DNA]</scope>
    <source>
        <strain evidence="11">K00500041</strain>
    </source>
</reference>
<gene>
    <name evidence="4" type="ORF">ERS007657_03533</name>
    <name evidence="8" type="ORF">ERS007661_03148</name>
    <name evidence="2" type="ORF">ERS007681_03708</name>
    <name evidence="3" type="ORF">ERS007688_03137</name>
    <name evidence="11" type="ORF">ERS007703_04641</name>
    <name evidence="12" type="ORF">ERS007720_04277</name>
    <name evidence="10" type="ORF">ERS007739_00507</name>
    <name evidence="9" type="ORF">ERS007741_03391</name>
    <name evidence="7" type="ORF">ERS027646_03382</name>
    <name evidence="5" type="ORF">ERS027659_02932</name>
    <name evidence="6" type="ORF">ERS027661_04161</name>
</gene>
<dbReference type="Proteomes" id="UP000046680">
    <property type="component" value="Unassembled WGS sequence"/>
</dbReference>
<dbReference type="EMBL" id="CFOE01000692">
    <property type="protein sequence ID" value="CFE44807.1"/>
    <property type="molecule type" value="Genomic_DNA"/>
</dbReference>
<feature type="region of interest" description="Disordered" evidence="1">
    <location>
        <begin position="114"/>
        <end position="150"/>
    </location>
</feature>